<keyword evidence="2" id="KW-1185">Reference proteome</keyword>
<proteinExistence type="predicted"/>
<dbReference type="InterPro" id="IPR049825">
    <property type="entry name" value="Lasso_PadeA-like"/>
</dbReference>
<gene>
    <name evidence="1" type="ORF">J2S25_002864</name>
</gene>
<protein>
    <recommendedName>
        <fullName evidence="3">Paeninodin family lasso peptide</fullName>
    </recommendedName>
</protein>
<reference evidence="1 2" key="1">
    <citation type="submission" date="2023-07" db="EMBL/GenBank/DDBJ databases">
        <title>Genomic Encyclopedia of Type Strains, Phase IV (KMG-IV): sequencing the most valuable type-strain genomes for metagenomic binning, comparative biology and taxonomic classification.</title>
        <authorList>
            <person name="Goeker M."/>
        </authorList>
    </citation>
    <scope>NUCLEOTIDE SEQUENCE [LARGE SCALE GENOMIC DNA]</scope>
    <source>
        <strain evidence="1 2">DSM 19598</strain>
    </source>
</reference>
<evidence type="ECO:0000313" key="2">
    <source>
        <dbReference type="Proteomes" id="UP001242313"/>
    </source>
</evidence>
<name>A0ABU0FZ97_9BACI</name>
<dbReference type="EMBL" id="JAUSUN010000018">
    <property type="protein sequence ID" value="MDQ0414654.1"/>
    <property type="molecule type" value="Genomic_DNA"/>
</dbReference>
<comment type="caution">
    <text evidence="1">The sequence shown here is derived from an EMBL/GenBank/DDBJ whole genome shotgun (WGS) entry which is preliminary data.</text>
</comment>
<organism evidence="1 2">
    <name type="scientific">Mesobacillus stamsii</name>
    <dbReference type="NCBI Taxonomy" id="225347"/>
    <lineage>
        <taxon>Bacteria</taxon>
        <taxon>Bacillati</taxon>
        <taxon>Bacillota</taxon>
        <taxon>Bacilli</taxon>
        <taxon>Bacillales</taxon>
        <taxon>Bacillaceae</taxon>
        <taxon>Mesobacillus</taxon>
    </lineage>
</organism>
<dbReference type="Proteomes" id="UP001242313">
    <property type="component" value="Unassembled WGS sequence"/>
</dbReference>
<accession>A0ABU0FZ97</accession>
<dbReference type="RefSeq" id="WP_198528198.1">
    <property type="nucleotide sequence ID" value="NZ_JAUSUN010000018.1"/>
</dbReference>
<evidence type="ECO:0000313" key="1">
    <source>
        <dbReference type="EMBL" id="MDQ0414654.1"/>
    </source>
</evidence>
<dbReference type="NCBIfam" id="NF033524">
    <property type="entry name" value="lasso_PadeA_fam"/>
    <property type="match status" value="1"/>
</dbReference>
<sequence length="44" mass="4983">MKKEWKTPALEVLDINRTAAASLEGWQDEAYVDNQPNFGNHHAS</sequence>
<evidence type="ECO:0008006" key="3">
    <source>
        <dbReference type="Google" id="ProtNLM"/>
    </source>
</evidence>